<comment type="caution">
    <text evidence="1">The sequence shown here is derived from an EMBL/GenBank/DDBJ whole genome shotgun (WGS) entry which is preliminary data.</text>
</comment>
<accession>A0ACC0CAU4</accession>
<evidence type="ECO:0000313" key="1">
    <source>
        <dbReference type="EMBL" id="KAI5682051.1"/>
    </source>
</evidence>
<evidence type="ECO:0000313" key="2">
    <source>
        <dbReference type="Proteomes" id="UP001060085"/>
    </source>
</evidence>
<keyword evidence="2" id="KW-1185">Reference proteome</keyword>
<dbReference type="Proteomes" id="UP001060085">
    <property type="component" value="Linkage Group LG01"/>
</dbReference>
<name>A0ACC0CAU4_CATRO</name>
<protein>
    <submittedName>
        <fullName evidence="1">Uncharacterized protein</fullName>
    </submittedName>
</protein>
<sequence>MMRNKELEVANILIEMANGPPVRDAFKRKISNQAAGGKSSSEPSKILPKSNEAKKISSGEGKSKEKRKLIVIPPKQRPGSTSTGNEVVPADQSSASAELPFGVVEFLSTVRLALIHPLEEGDGSNDYYDNRPLSMGIMGRKSEEELPSLTFNQIMDRVSSDPGDPRVMEINVRLQDLVRGVLKIFASTCVPSPRLGLWNPLVIYNQLVKVWLWVGPVPSHPHFPYTSPDAWGIKKGILDGLVGCFSNWLKETLTPLQQIASLPPPPLSLLPQVLSDDRFRETRNFKGSAPGISPSCDEVRAYFRIEESLRYSVPDLAFRYTARDGRKSTVVPLKRALKKAREHSILKPDRPSSFTILCLVRDAAARLPYSSGSSADICTLVRDSQFLKEDAEDVEVKKVVSGALDRLQDERDPCITFRRNICLWNYLHADKEGEDFDEDCSAPAEKRLRSQRS</sequence>
<dbReference type="EMBL" id="CM044701">
    <property type="protein sequence ID" value="KAI5682051.1"/>
    <property type="molecule type" value="Genomic_DNA"/>
</dbReference>
<organism evidence="1 2">
    <name type="scientific">Catharanthus roseus</name>
    <name type="common">Madagascar periwinkle</name>
    <name type="synonym">Vinca rosea</name>
    <dbReference type="NCBI Taxonomy" id="4058"/>
    <lineage>
        <taxon>Eukaryota</taxon>
        <taxon>Viridiplantae</taxon>
        <taxon>Streptophyta</taxon>
        <taxon>Embryophyta</taxon>
        <taxon>Tracheophyta</taxon>
        <taxon>Spermatophyta</taxon>
        <taxon>Magnoliopsida</taxon>
        <taxon>eudicotyledons</taxon>
        <taxon>Gunneridae</taxon>
        <taxon>Pentapetalae</taxon>
        <taxon>asterids</taxon>
        <taxon>lamiids</taxon>
        <taxon>Gentianales</taxon>
        <taxon>Apocynaceae</taxon>
        <taxon>Rauvolfioideae</taxon>
        <taxon>Vinceae</taxon>
        <taxon>Catharanthinae</taxon>
        <taxon>Catharanthus</taxon>
    </lineage>
</organism>
<reference evidence="2" key="1">
    <citation type="journal article" date="2023" name="Nat. Plants">
        <title>Single-cell RNA sequencing provides a high-resolution roadmap for understanding the multicellular compartmentation of specialized metabolism.</title>
        <authorList>
            <person name="Sun S."/>
            <person name="Shen X."/>
            <person name="Li Y."/>
            <person name="Li Y."/>
            <person name="Wang S."/>
            <person name="Li R."/>
            <person name="Zhang H."/>
            <person name="Shen G."/>
            <person name="Guo B."/>
            <person name="Wei J."/>
            <person name="Xu J."/>
            <person name="St-Pierre B."/>
            <person name="Chen S."/>
            <person name="Sun C."/>
        </authorList>
    </citation>
    <scope>NUCLEOTIDE SEQUENCE [LARGE SCALE GENOMIC DNA]</scope>
</reference>
<proteinExistence type="predicted"/>
<gene>
    <name evidence="1" type="ORF">M9H77_03279</name>
</gene>